<sequence>MANLTLSWVYTWSNVKTLDQICLNPLALQAGVQLSLNASGQIQYVASVFLVCLSEDLGQTVQISFANLSGWNTHSAARRH</sequence>
<protein>
    <submittedName>
        <fullName evidence="1">Uncharacterized protein</fullName>
    </submittedName>
</protein>
<gene>
    <name evidence="1" type="ORF">VW35_16445</name>
</gene>
<accession>A0A0F5L3V8</accession>
<evidence type="ECO:0000313" key="2">
    <source>
        <dbReference type="Proteomes" id="UP000033514"/>
    </source>
</evidence>
<evidence type="ECO:0000313" key="1">
    <source>
        <dbReference type="EMBL" id="KKB76899.1"/>
    </source>
</evidence>
<dbReference type="Proteomes" id="UP000033514">
    <property type="component" value="Unassembled WGS sequence"/>
</dbReference>
<dbReference type="EMBL" id="LAJG01000036">
    <property type="protein sequence ID" value="KKB76899.1"/>
    <property type="molecule type" value="Genomic_DNA"/>
</dbReference>
<keyword evidence="2" id="KW-1185">Reference proteome</keyword>
<organism evidence="1 2">
    <name type="scientific">Devosia soli</name>
    <dbReference type="NCBI Taxonomy" id="361041"/>
    <lineage>
        <taxon>Bacteria</taxon>
        <taxon>Pseudomonadati</taxon>
        <taxon>Pseudomonadota</taxon>
        <taxon>Alphaproteobacteria</taxon>
        <taxon>Hyphomicrobiales</taxon>
        <taxon>Devosiaceae</taxon>
        <taxon>Devosia</taxon>
    </lineage>
</organism>
<comment type="caution">
    <text evidence="1">The sequence shown here is derived from an EMBL/GenBank/DDBJ whole genome shotgun (WGS) entry which is preliminary data.</text>
</comment>
<dbReference type="PATRIC" id="fig|361041.3.peg.2688"/>
<dbReference type="STRING" id="361041.VW35_16445"/>
<name>A0A0F5L3V8_9HYPH</name>
<proteinExistence type="predicted"/>
<reference evidence="1 2" key="1">
    <citation type="submission" date="2015-03" db="EMBL/GenBank/DDBJ databases">
        <authorList>
            <person name="Hassan Y.I."/>
            <person name="Lepp D."/>
            <person name="Zhou T."/>
        </authorList>
    </citation>
    <scope>NUCLEOTIDE SEQUENCE [LARGE SCALE GENOMIC DNA]</scope>
    <source>
        <strain evidence="1 2">GH2-10</strain>
    </source>
</reference>
<dbReference type="AlphaFoldDB" id="A0A0F5L3V8"/>